<evidence type="ECO:0008006" key="4">
    <source>
        <dbReference type="Google" id="ProtNLM"/>
    </source>
</evidence>
<proteinExistence type="predicted"/>
<keyword evidence="3" id="KW-1185">Reference proteome</keyword>
<comment type="caution">
    <text evidence="2">The sequence shown here is derived from an EMBL/GenBank/DDBJ whole genome shotgun (WGS) entry which is preliminary data.</text>
</comment>
<evidence type="ECO:0000256" key="1">
    <source>
        <dbReference type="SAM" id="MobiDB-lite"/>
    </source>
</evidence>
<dbReference type="InterPro" id="IPR028015">
    <property type="entry name" value="CCDC84-like"/>
</dbReference>
<feature type="compositionally biased region" description="Basic and acidic residues" evidence="1">
    <location>
        <begin position="372"/>
        <end position="383"/>
    </location>
</feature>
<sequence length="383" mass="43194">MGKKPKEKEKRSSCAHAYCDVCRRNHDQGSRHRYFPSHLRAFSSLLSRFSDKLSHLRVSLRNPSLLRSGTNHPTRLWCIFCSLDLVDTDSLFACGNAITHLASATHLKNVKDFLWKHGVGADMDRVDSFRITETELAKWEDCCESLKKASHPPQYGEQPPKDIQNDVTYISSKVDESKFCNSYSSVVVPSNSINVMPLQIATNDKYQVSNSLFGGAQHCNGQQGAYGVVASTLPNSMDQRVDHMGDASNGIKGNVHTGALPPWLEPTEQVIALVPNSHFNKGKSHKLNPKRVGAAWSDKRRAEMEREKRGELVENTSTDNWLPNFGRVWQSGSRKDSRKEFDKENSTKKRKDEDMENSELEVQITPYTSKRQRVDLGNDKETG</sequence>
<evidence type="ECO:0000313" key="3">
    <source>
        <dbReference type="Proteomes" id="UP001151287"/>
    </source>
</evidence>
<protein>
    <recommendedName>
        <fullName evidence="4">TITAN-like protein</fullName>
    </recommendedName>
</protein>
<dbReference type="PANTHER" id="PTHR31198:SF1">
    <property type="entry name" value="CENTROSOMAL AT-AC SPLICING FACTOR"/>
    <property type="match status" value="1"/>
</dbReference>
<dbReference type="PANTHER" id="PTHR31198">
    <property type="entry name" value="COILED-COIL DOMAIN-CONTAINING PROTEIN 84"/>
    <property type="match status" value="1"/>
</dbReference>
<name>A0A9Q0CJL2_9POAL</name>
<dbReference type="EMBL" id="JAMQYH010000003">
    <property type="protein sequence ID" value="KAJ1695110.1"/>
    <property type="molecule type" value="Genomic_DNA"/>
</dbReference>
<feature type="region of interest" description="Disordered" evidence="1">
    <location>
        <begin position="323"/>
        <end position="383"/>
    </location>
</feature>
<organism evidence="2 3">
    <name type="scientific">Rhynchospora breviuscula</name>
    <dbReference type="NCBI Taxonomy" id="2022672"/>
    <lineage>
        <taxon>Eukaryota</taxon>
        <taxon>Viridiplantae</taxon>
        <taxon>Streptophyta</taxon>
        <taxon>Embryophyta</taxon>
        <taxon>Tracheophyta</taxon>
        <taxon>Spermatophyta</taxon>
        <taxon>Magnoliopsida</taxon>
        <taxon>Liliopsida</taxon>
        <taxon>Poales</taxon>
        <taxon>Cyperaceae</taxon>
        <taxon>Cyperoideae</taxon>
        <taxon>Rhynchosporeae</taxon>
        <taxon>Rhynchospora</taxon>
    </lineage>
</organism>
<dbReference type="Proteomes" id="UP001151287">
    <property type="component" value="Unassembled WGS sequence"/>
</dbReference>
<evidence type="ECO:0000313" key="2">
    <source>
        <dbReference type="EMBL" id="KAJ1695110.1"/>
    </source>
</evidence>
<feature type="compositionally biased region" description="Basic and acidic residues" evidence="1">
    <location>
        <begin position="333"/>
        <end position="353"/>
    </location>
</feature>
<gene>
    <name evidence="2" type="ORF">LUZ63_011808</name>
</gene>
<accession>A0A9Q0CJL2</accession>
<dbReference type="Pfam" id="PF14968">
    <property type="entry name" value="CCDC84"/>
    <property type="match status" value="1"/>
</dbReference>
<reference evidence="2" key="1">
    <citation type="journal article" date="2022" name="Cell">
        <title>Repeat-based holocentromeres influence genome architecture and karyotype evolution.</title>
        <authorList>
            <person name="Hofstatter P.G."/>
            <person name="Thangavel G."/>
            <person name="Lux T."/>
            <person name="Neumann P."/>
            <person name="Vondrak T."/>
            <person name="Novak P."/>
            <person name="Zhang M."/>
            <person name="Costa L."/>
            <person name="Castellani M."/>
            <person name="Scott A."/>
            <person name="Toegelov H."/>
            <person name="Fuchs J."/>
            <person name="Mata-Sucre Y."/>
            <person name="Dias Y."/>
            <person name="Vanzela A.L.L."/>
            <person name="Huettel B."/>
            <person name="Almeida C.C.S."/>
            <person name="Simkova H."/>
            <person name="Souza G."/>
            <person name="Pedrosa-Harand A."/>
            <person name="Macas J."/>
            <person name="Mayer K.F.X."/>
            <person name="Houben A."/>
            <person name="Marques A."/>
        </authorList>
    </citation>
    <scope>NUCLEOTIDE SEQUENCE</scope>
    <source>
        <strain evidence="2">RhyBre1mFocal</strain>
    </source>
</reference>
<dbReference type="AlphaFoldDB" id="A0A9Q0CJL2"/>
<dbReference type="OrthoDB" id="1892805at2759"/>